<dbReference type="Gene3D" id="2.30.110.10">
    <property type="entry name" value="Electron Transport, Fmn-binding Protein, Chain A"/>
    <property type="match status" value="1"/>
</dbReference>
<sequence length="143" mass="16450">MEREKIIEEVESILKVPQPGIMSTAYGNLPHSRYMMFHSDGRNLYAETSAASVDVDEIRENNLAYIILGYDAEAESSYLEMLAETEVVMNQVTIDWLWDQQDHHDLDVLEEEVMIVLKFIPGQIKLMNANDAIDQPEVLDFTR</sequence>
<dbReference type="SUPFAM" id="SSF50475">
    <property type="entry name" value="FMN-binding split barrel"/>
    <property type="match status" value="1"/>
</dbReference>
<accession>A0A1M7CTB0</accession>
<organism evidence="1 2">
    <name type="scientific">Lacicoccus alkaliphilus DSM 16010</name>
    <dbReference type="NCBI Taxonomy" id="1123231"/>
    <lineage>
        <taxon>Bacteria</taxon>
        <taxon>Bacillati</taxon>
        <taxon>Bacillota</taxon>
        <taxon>Bacilli</taxon>
        <taxon>Bacillales</taxon>
        <taxon>Salinicoccaceae</taxon>
        <taxon>Lacicoccus</taxon>
    </lineage>
</organism>
<dbReference type="OrthoDB" id="5431160at2"/>
<dbReference type="STRING" id="1123231.SAMN02745189_00884"/>
<dbReference type="EMBL" id="FRCF01000002">
    <property type="protein sequence ID" value="SHL70410.1"/>
    <property type="molecule type" value="Genomic_DNA"/>
</dbReference>
<keyword evidence="2" id="KW-1185">Reference proteome</keyword>
<evidence type="ECO:0000313" key="2">
    <source>
        <dbReference type="Proteomes" id="UP000184206"/>
    </source>
</evidence>
<protein>
    <submittedName>
        <fullName evidence="1">General stress protein 26</fullName>
    </submittedName>
</protein>
<proteinExistence type="predicted"/>
<gene>
    <name evidence="1" type="ORF">SAMN02745189_00884</name>
</gene>
<name>A0A1M7CTB0_9BACL</name>
<evidence type="ECO:0000313" key="1">
    <source>
        <dbReference type="EMBL" id="SHL70410.1"/>
    </source>
</evidence>
<dbReference type="AlphaFoldDB" id="A0A1M7CTB0"/>
<dbReference type="InterPro" id="IPR012349">
    <property type="entry name" value="Split_barrel_FMN-bd"/>
</dbReference>
<dbReference type="RefSeq" id="WP_072708651.1">
    <property type="nucleotide sequence ID" value="NZ_FRCF01000002.1"/>
</dbReference>
<dbReference type="Proteomes" id="UP000184206">
    <property type="component" value="Unassembled WGS sequence"/>
</dbReference>
<reference evidence="1 2" key="1">
    <citation type="submission" date="2016-11" db="EMBL/GenBank/DDBJ databases">
        <authorList>
            <person name="Jaros S."/>
            <person name="Januszkiewicz K."/>
            <person name="Wedrychowicz H."/>
        </authorList>
    </citation>
    <scope>NUCLEOTIDE SEQUENCE [LARGE SCALE GENOMIC DNA]</scope>
    <source>
        <strain evidence="1 2">DSM 16010</strain>
    </source>
</reference>